<protein>
    <submittedName>
        <fullName evidence="1">Uncharacterized protein</fullName>
    </submittedName>
</protein>
<proteinExistence type="predicted"/>
<dbReference type="STRING" id="1136497.SAMN04489752_1819"/>
<accession>A0A1H1SLV1</accession>
<reference evidence="2" key="1">
    <citation type="submission" date="2016-10" db="EMBL/GenBank/DDBJ databases">
        <authorList>
            <person name="Varghese N."/>
            <person name="Submissions S."/>
        </authorList>
    </citation>
    <scope>NUCLEOTIDE SEQUENCE [LARGE SCALE GENOMIC DNA]</scope>
    <source>
        <strain evidence="2">DSM 23676</strain>
    </source>
</reference>
<name>A0A1H1SLV1_9MICO</name>
<evidence type="ECO:0000313" key="1">
    <source>
        <dbReference type="EMBL" id="SDS48706.1"/>
    </source>
</evidence>
<sequence length="49" mass="5313">MIGSSAHTGYGPLFGPTRNATFTISPRPTRIHAVSFKLVNSDVLLSHLF</sequence>
<gene>
    <name evidence="1" type="ORF">SAMN04489752_1819</name>
</gene>
<keyword evidence="2" id="KW-1185">Reference proteome</keyword>
<dbReference type="AlphaFoldDB" id="A0A1H1SLV1"/>
<organism evidence="1 2">
    <name type="scientific">Brevibacterium siliguriense</name>
    <dbReference type="NCBI Taxonomy" id="1136497"/>
    <lineage>
        <taxon>Bacteria</taxon>
        <taxon>Bacillati</taxon>
        <taxon>Actinomycetota</taxon>
        <taxon>Actinomycetes</taxon>
        <taxon>Micrococcales</taxon>
        <taxon>Brevibacteriaceae</taxon>
        <taxon>Brevibacterium</taxon>
    </lineage>
</organism>
<evidence type="ECO:0000313" key="2">
    <source>
        <dbReference type="Proteomes" id="UP000199597"/>
    </source>
</evidence>
<dbReference type="Proteomes" id="UP000199597">
    <property type="component" value="Chromosome I"/>
</dbReference>
<dbReference type="EMBL" id="LT629766">
    <property type="protein sequence ID" value="SDS48706.1"/>
    <property type="molecule type" value="Genomic_DNA"/>
</dbReference>